<sequence>MLSPTTPMSTAVEPPQSTVETPGSAGSTPDVLLLQDQSTPVLPSGLPRYLLVHPSSRSATTTTRHESPSSEPAEGEYDTESINPQVPSTRPVSPPGLGPSTFEDPALGIPVSRILSKLYNATLGVDPGSGKMTVQNFVQLVKSVYTNDDELAGDWAADTVVIKAEKEKEGELTPGLVALGGPRVPREEFIKGWRDEVADADEDVVTEVEGEKEVGNGQDMDVDSGEKMQT</sequence>
<dbReference type="Proteomes" id="UP001437256">
    <property type="component" value="Unassembled WGS sequence"/>
</dbReference>
<protein>
    <submittedName>
        <fullName evidence="2">Uncharacterized protein</fullName>
    </submittedName>
</protein>
<name>A0ABR2ZIA3_9AGAR</name>
<feature type="compositionally biased region" description="Polar residues" evidence="1">
    <location>
        <begin position="1"/>
        <end position="27"/>
    </location>
</feature>
<gene>
    <name evidence="2" type="ORF">AAF712_011782</name>
</gene>
<feature type="region of interest" description="Disordered" evidence="1">
    <location>
        <begin position="1"/>
        <end position="103"/>
    </location>
</feature>
<organism evidence="2 3">
    <name type="scientific">Marasmius tenuissimus</name>
    <dbReference type="NCBI Taxonomy" id="585030"/>
    <lineage>
        <taxon>Eukaryota</taxon>
        <taxon>Fungi</taxon>
        <taxon>Dikarya</taxon>
        <taxon>Basidiomycota</taxon>
        <taxon>Agaricomycotina</taxon>
        <taxon>Agaricomycetes</taxon>
        <taxon>Agaricomycetidae</taxon>
        <taxon>Agaricales</taxon>
        <taxon>Marasmiineae</taxon>
        <taxon>Marasmiaceae</taxon>
        <taxon>Marasmius</taxon>
    </lineage>
</organism>
<dbReference type="EMBL" id="JBBXMP010000137">
    <property type="protein sequence ID" value="KAL0061382.1"/>
    <property type="molecule type" value="Genomic_DNA"/>
</dbReference>
<keyword evidence="3" id="KW-1185">Reference proteome</keyword>
<accession>A0ABR2ZIA3</accession>
<evidence type="ECO:0000313" key="3">
    <source>
        <dbReference type="Proteomes" id="UP001437256"/>
    </source>
</evidence>
<evidence type="ECO:0000256" key="1">
    <source>
        <dbReference type="SAM" id="MobiDB-lite"/>
    </source>
</evidence>
<comment type="caution">
    <text evidence="2">The sequence shown here is derived from an EMBL/GenBank/DDBJ whole genome shotgun (WGS) entry which is preliminary data.</text>
</comment>
<evidence type="ECO:0000313" key="2">
    <source>
        <dbReference type="EMBL" id="KAL0061382.1"/>
    </source>
</evidence>
<proteinExistence type="predicted"/>
<feature type="compositionally biased region" description="Polar residues" evidence="1">
    <location>
        <begin position="80"/>
        <end position="91"/>
    </location>
</feature>
<feature type="region of interest" description="Disordered" evidence="1">
    <location>
        <begin position="206"/>
        <end position="230"/>
    </location>
</feature>
<reference evidence="2 3" key="1">
    <citation type="submission" date="2024-05" db="EMBL/GenBank/DDBJ databases">
        <title>A draft genome resource for the thread blight pathogen Marasmius tenuissimus strain MS-2.</title>
        <authorList>
            <person name="Yulfo-Soto G.E."/>
            <person name="Baruah I.K."/>
            <person name="Amoako-Attah I."/>
            <person name="Bukari Y."/>
            <person name="Meinhardt L.W."/>
            <person name="Bailey B.A."/>
            <person name="Cohen S.P."/>
        </authorList>
    </citation>
    <scope>NUCLEOTIDE SEQUENCE [LARGE SCALE GENOMIC DNA]</scope>
    <source>
        <strain evidence="2 3">MS-2</strain>
    </source>
</reference>